<dbReference type="InterPro" id="IPR034660">
    <property type="entry name" value="DinB/YfiT-like"/>
</dbReference>
<protein>
    <submittedName>
        <fullName evidence="2">TIGR03083 family protein</fullName>
    </submittedName>
</protein>
<gene>
    <name evidence="2" type="ORF">SAMN05660748_4140</name>
</gene>
<dbReference type="InterPro" id="IPR024344">
    <property type="entry name" value="MDMPI_metal-binding"/>
</dbReference>
<evidence type="ECO:0000313" key="3">
    <source>
        <dbReference type="Proteomes" id="UP000219435"/>
    </source>
</evidence>
<evidence type="ECO:0000313" key="2">
    <source>
        <dbReference type="EMBL" id="SOC52726.1"/>
    </source>
</evidence>
<dbReference type="Gene3D" id="1.20.120.450">
    <property type="entry name" value="dinb family like domain"/>
    <property type="match status" value="1"/>
</dbReference>
<dbReference type="EMBL" id="OBQI01000007">
    <property type="protein sequence ID" value="SOC52726.1"/>
    <property type="molecule type" value="Genomic_DNA"/>
</dbReference>
<evidence type="ECO:0000259" key="1">
    <source>
        <dbReference type="Pfam" id="PF11716"/>
    </source>
</evidence>
<dbReference type="OrthoDB" id="5178565at2"/>
<sequence>MGPHPIRTLDTDAVWAAVDRERLDLADLLDDLTPAEWEQPSLCAGWRVRDVAAHLALAQTGAGRAALDLLRARGSLPRMIHDSAVRHAERPPALLSEQIRGMAGSRRTAPGVTPLEPLLDVLVHGQDIAVPLGRERHMPVDAARTAAIRVWTMPWPMSTTFPRVRGVRLAATDTDWAAGEGAPVEGPIQALLMVLTGRTTPVRDELSGAGVPELR</sequence>
<organism evidence="2 3">
    <name type="scientific">Blastococcus aggregatus</name>
    <dbReference type="NCBI Taxonomy" id="38502"/>
    <lineage>
        <taxon>Bacteria</taxon>
        <taxon>Bacillati</taxon>
        <taxon>Actinomycetota</taxon>
        <taxon>Actinomycetes</taxon>
        <taxon>Geodermatophilales</taxon>
        <taxon>Geodermatophilaceae</taxon>
        <taxon>Blastococcus</taxon>
    </lineage>
</organism>
<accession>A0A285VHR7</accession>
<dbReference type="RefSeq" id="WP_097196879.1">
    <property type="nucleotide sequence ID" value="NZ_OBQI01000007.1"/>
</dbReference>
<dbReference type="AlphaFoldDB" id="A0A285VHR7"/>
<dbReference type="Pfam" id="PF11716">
    <property type="entry name" value="MDMPI_N"/>
    <property type="match status" value="1"/>
</dbReference>
<name>A0A285VHR7_9ACTN</name>
<keyword evidence="3" id="KW-1185">Reference proteome</keyword>
<reference evidence="3" key="1">
    <citation type="submission" date="2017-08" db="EMBL/GenBank/DDBJ databases">
        <authorList>
            <person name="Varghese N."/>
            <person name="Submissions S."/>
        </authorList>
    </citation>
    <scope>NUCLEOTIDE SEQUENCE [LARGE SCALE GENOMIC DNA]</scope>
    <source>
        <strain evidence="3">DSM 4725</strain>
    </source>
</reference>
<dbReference type="GO" id="GO:0046872">
    <property type="term" value="F:metal ion binding"/>
    <property type="evidence" value="ECO:0007669"/>
    <property type="project" value="InterPro"/>
</dbReference>
<dbReference type="Proteomes" id="UP000219435">
    <property type="component" value="Unassembled WGS sequence"/>
</dbReference>
<dbReference type="NCBIfam" id="TIGR03083">
    <property type="entry name" value="maleylpyruvate isomerase family mycothiol-dependent enzyme"/>
    <property type="match status" value="1"/>
</dbReference>
<feature type="domain" description="Mycothiol-dependent maleylpyruvate isomerase metal-binding" evidence="1">
    <location>
        <begin position="20"/>
        <end position="109"/>
    </location>
</feature>
<proteinExistence type="predicted"/>
<dbReference type="InterPro" id="IPR017517">
    <property type="entry name" value="Maleyloyr_isom"/>
</dbReference>
<dbReference type="SUPFAM" id="SSF109854">
    <property type="entry name" value="DinB/YfiT-like putative metalloenzymes"/>
    <property type="match status" value="1"/>
</dbReference>